<keyword evidence="1" id="KW-0479">Metal-binding</keyword>
<dbReference type="VEuPathDB" id="FungiDB:AMAG_19822"/>
<evidence type="ECO:0000313" key="5">
    <source>
        <dbReference type="Proteomes" id="UP000054350"/>
    </source>
</evidence>
<dbReference type="Pfam" id="PF00067">
    <property type="entry name" value="p450"/>
    <property type="match status" value="1"/>
</dbReference>
<evidence type="ECO:0000256" key="1">
    <source>
        <dbReference type="ARBA" id="ARBA00022723"/>
    </source>
</evidence>
<dbReference type="GO" id="GO:0005506">
    <property type="term" value="F:iron ion binding"/>
    <property type="evidence" value="ECO:0007669"/>
    <property type="project" value="InterPro"/>
</dbReference>
<dbReference type="PANTHER" id="PTHR46300">
    <property type="entry name" value="P450, PUTATIVE (EUROFUNG)-RELATED-RELATED"/>
    <property type="match status" value="1"/>
</dbReference>
<dbReference type="GO" id="GO:0004497">
    <property type="term" value="F:monooxygenase activity"/>
    <property type="evidence" value="ECO:0007669"/>
    <property type="project" value="InterPro"/>
</dbReference>
<reference evidence="5" key="2">
    <citation type="submission" date="2009-11" db="EMBL/GenBank/DDBJ databases">
        <title>The Genome Sequence of Allomyces macrogynus strain ATCC 38327.</title>
        <authorList>
            <consortium name="The Broad Institute Genome Sequencing Platform"/>
            <person name="Russ C."/>
            <person name="Cuomo C."/>
            <person name="Shea T."/>
            <person name="Young S.K."/>
            <person name="Zeng Q."/>
            <person name="Koehrsen M."/>
            <person name="Haas B."/>
            <person name="Borodovsky M."/>
            <person name="Guigo R."/>
            <person name="Alvarado L."/>
            <person name="Berlin A."/>
            <person name="Borenstein D."/>
            <person name="Chen Z."/>
            <person name="Engels R."/>
            <person name="Freedman E."/>
            <person name="Gellesch M."/>
            <person name="Goldberg J."/>
            <person name="Griggs A."/>
            <person name="Gujja S."/>
            <person name="Heiman D."/>
            <person name="Hepburn T."/>
            <person name="Howarth C."/>
            <person name="Jen D."/>
            <person name="Larson L."/>
            <person name="Lewis B."/>
            <person name="Mehta T."/>
            <person name="Park D."/>
            <person name="Pearson M."/>
            <person name="Roberts A."/>
            <person name="Saif S."/>
            <person name="Shenoy N."/>
            <person name="Sisk P."/>
            <person name="Stolte C."/>
            <person name="Sykes S."/>
            <person name="Walk T."/>
            <person name="White J."/>
            <person name="Yandava C."/>
            <person name="Burger G."/>
            <person name="Gray M.W."/>
            <person name="Holland P.W.H."/>
            <person name="King N."/>
            <person name="Lang F.B.F."/>
            <person name="Roger A.J."/>
            <person name="Ruiz-Trillo I."/>
            <person name="Lander E."/>
            <person name="Nusbaum C."/>
        </authorList>
    </citation>
    <scope>NUCLEOTIDE SEQUENCE [LARGE SCALE GENOMIC DNA]</scope>
    <source>
        <strain evidence="5">ATCC 38327</strain>
    </source>
</reference>
<accession>A0A0L0T010</accession>
<organism evidence="4 5">
    <name type="scientific">Allomyces macrogynus (strain ATCC 38327)</name>
    <name type="common">Allomyces javanicus var. macrogynus</name>
    <dbReference type="NCBI Taxonomy" id="578462"/>
    <lineage>
        <taxon>Eukaryota</taxon>
        <taxon>Fungi</taxon>
        <taxon>Fungi incertae sedis</taxon>
        <taxon>Blastocladiomycota</taxon>
        <taxon>Blastocladiomycetes</taxon>
        <taxon>Blastocladiales</taxon>
        <taxon>Blastocladiaceae</taxon>
        <taxon>Allomyces</taxon>
    </lineage>
</organism>
<dbReference type="GO" id="GO:0016705">
    <property type="term" value="F:oxidoreductase activity, acting on paired donors, with incorporation or reduction of molecular oxygen"/>
    <property type="evidence" value="ECO:0007669"/>
    <property type="project" value="InterPro"/>
</dbReference>
<dbReference type="AlphaFoldDB" id="A0A0L0T010"/>
<evidence type="ECO:0000256" key="3">
    <source>
        <dbReference type="ARBA" id="ARBA00023004"/>
    </source>
</evidence>
<evidence type="ECO:0000256" key="2">
    <source>
        <dbReference type="ARBA" id="ARBA00023002"/>
    </source>
</evidence>
<gene>
    <name evidence="4" type="ORF">AMAG_19822</name>
</gene>
<protein>
    <recommendedName>
        <fullName evidence="6">Cytochrome P450</fullName>
    </recommendedName>
</protein>
<dbReference type="InterPro" id="IPR001128">
    <property type="entry name" value="Cyt_P450"/>
</dbReference>
<dbReference type="InterPro" id="IPR050364">
    <property type="entry name" value="Cytochrome_P450_fung"/>
</dbReference>
<sequence>MVWDRILELKARLDDERVLGVDPRAQRGLCYAEELILSMDEDQLTMNDIKQLMLDILFAGVVRLSLLLCESGHTTAATLLWTFVYLINDPTHQTRLQAEVDAIVATRGCLPSLDDFEDLPYKRAVIKEVARLSPVTPLGVPRQTTAADTLAGYHIPANS</sequence>
<dbReference type="OrthoDB" id="2789670at2759"/>
<dbReference type="EMBL" id="GG745355">
    <property type="protein sequence ID" value="KNE67965.1"/>
    <property type="molecule type" value="Genomic_DNA"/>
</dbReference>
<keyword evidence="5" id="KW-1185">Reference proteome</keyword>
<reference evidence="4 5" key="1">
    <citation type="submission" date="2009-11" db="EMBL/GenBank/DDBJ databases">
        <title>Annotation of Allomyces macrogynus ATCC 38327.</title>
        <authorList>
            <consortium name="The Broad Institute Genome Sequencing Platform"/>
            <person name="Russ C."/>
            <person name="Cuomo C."/>
            <person name="Burger G."/>
            <person name="Gray M.W."/>
            <person name="Holland P.W.H."/>
            <person name="King N."/>
            <person name="Lang F.B.F."/>
            <person name="Roger A.J."/>
            <person name="Ruiz-Trillo I."/>
            <person name="Young S.K."/>
            <person name="Zeng Q."/>
            <person name="Gargeya S."/>
            <person name="Fitzgerald M."/>
            <person name="Haas B."/>
            <person name="Abouelleil A."/>
            <person name="Alvarado L."/>
            <person name="Arachchi H.M."/>
            <person name="Berlin A."/>
            <person name="Chapman S.B."/>
            <person name="Gearin G."/>
            <person name="Goldberg J."/>
            <person name="Griggs A."/>
            <person name="Gujja S."/>
            <person name="Hansen M."/>
            <person name="Heiman D."/>
            <person name="Howarth C."/>
            <person name="Larimer J."/>
            <person name="Lui A."/>
            <person name="MacDonald P.J.P."/>
            <person name="McCowen C."/>
            <person name="Montmayeur A."/>
            <person name="Murphy C."/>
            <person name="Neiman D."/>
            <person name="Pearson M."/>
            <person name="Priest M."/>
            <person name="Roberts A."/>
            <person name="Saif S."/>
            <person name="Shea T."/>
            <person name="Sisk P."/>
            <person name="Stolte C."/>
            <person name="Sykes S."/>
            <person name="Wortman J."/>
            <person name="Nusbaum C."/>
            <person name="Birren B."/>
        </authorList>
    </citation>
    <scope>NUCLEOTIDE SEQUENCE [LARGE SCALE GENOMIC DNA]</scope>
    <source>
        <strain evidence="4 5">ATCC 38327</strain>
    </source>
</reference>
<dbReference type="eggNOG" id="KOG0156">
    <property type="taxonomic scope" value="Eukaryota"/>
</dbReference>
<dbReference type="GO" id="GO:0020037">
    <property type="term" value="F:heme binding"/>
    <property type="evidence" value="ECO:0007669"/>
    <property type="project" value="InterPro"/>
</dbReference>
<proteinExistence type="predicted"/>
<dbReference type="Gene3D" id="1.10.630.10">
    <property type="entry name" value="Cytochrome P450"/>
    <property type="match status" value="1"/>
</dbReference>
<keyword evidence="3" id="KW-0408">Iron</keyword>
<dbReference type="STRING" id="578462.A0A0L0T010"/>
<evidence type="ECO:0000313" key="4">
    <source>
        <dbReference type="EMBL" id="KNE67965.1"/>
    </source>
</evidence>
<dbReference type="InterPro" id="IPR002401">
    <property type="entry name" value="Cyt_P450_E_grp-I"/>
</dbReference>
<keyword evidence="2" id="KW-0560">Oxidoreductase</keyword>
<dbReference type="InterPro" id="IPR036396">
    <property type="entry name" value="Cyt_P450_sf"/>
</dbReference>
<dbReference type="SUPFAM" id="SSF48264">
    <property type="entry name" value="Cytochrome P450"/>
    <property type="match status" value="1"/>
</dbReference>
<name>A0A0L0T010_ALLM3</name>
<evidence type="ECO:0008006" key="6">
    <source>
        <dbReference type="Google" id="ProtNLM"/>
    </source>
</evidence>
<dbReference type="Proteomes" id="UP000054350">
    <property type="component" value="Unassembled WGS sequence"/>
</dbReference>
<dbReference type="PRINTS" id="PR00463">
    <property type="entry name" value="EP450I"/>
</dbReference>